<protein>
    <submittedName>
        <fullName evidence="1">Uncharacterized protein</fullName>
    </submittedName>
</protein>
<reference evidence="1" key="1">
    <citation type="journal article" date="2021" name="Proc. Natl. Acad. Sci. U.S.A.">
        <title>A Catalog of Tens of Thousands of Viruses from Human Metagenomes Reveals Hidden Associations with Chronic Diseases.</title>
        <authorList>
            <person name="Tisza M.J."/>
            <person name="Buck C.B."/>
        </authorList>
    </citation>
    <scope>NUCLEOTIDE SEQUENCE</scope>
    <source>
        <strain evidence="1">Ctsip2</strain>
    </source>
</reference>
<dbReference type="EMBL" id="BK015070">
    <property type="protein sequence ID" value="DAD89848.1"/>
    <property type="molecule type" value="Genomic_DNA"/>
</dbReference>
<evidence type="ECO:0000313" key="1">
    <source>
        <dbReference type="EMBL" id="DAD89848.1"/>
    </source>
</evidence>
<proteinExistence type="predicted"/>
<sequence>MTIYNDLRLKALVRKVARDPVSYDDKVLAYIGIFMNEPASTHTTIKEYIREFYPRIWEEFNYEDTKESMYSIIESIQEKEQGCTSTLDSLLAKIKKGEK</sequence>
<organism evidence="1">
    <name type="scientific">Myoviridae sp. ctsip2</name>
    <dbReference type="NCBI Taxonomy" id="2826705"/>
    <lineage>
        <taxon>Viruses</taxon>
        <taxon>Duplodnaviria</taxon>
        <taxon>Heunggongvirae</taxon>
        <taxon>Uroviricota</taxon>
        <taxon>Caudoviricetes</taxon>
    </lineage>
</organism>
<name>A0A8S5N6G2_9CAUD</name>
<accession>A0A8S5N6G2</accession>